<comment type="similarity">
    <text evidence="1">Belongs to the AAA ATPase family.</text>
</comment>
<gene>
    <name evidence="5" type="ORF">DCC35_08745</name>
</gene>
<evidence type="ECO:0000313" key="5">
    <source>
        <dbReference type="EMBL" id="QCK14820.1"/>
    </source>
</evidence>
<evidence type="ECO:0000259" key="4">
    <source>
        <dbReference type="SMART" id="SM00382"/>
    </source>
</evidence>
<dbReference type="GO" id="GO:0005524">
    <property type="term" value="F:ATP binding"/>
    <property type="evidence" value="ECO:0007669"/>
    <property type="project" value="UniProtKB-KW"/>
</dbReference>
<dbReference type="Proteomes" id="UP000298616">
    <property type="component" value="Chromosome"/>
</dbReference>
<dbReference type="SMART" id="SM00382">
    <property type="entry name" value="AAA"/>
    <property type="match status" value="1"/>
</dbReference>
<dbReference type="KEGG" id="fpf:DCC35_08745"/>
<keyword evidence="2" id="KW-0547">Nucleotide-binding</keyword>
<protein>
    <submittedName>
        <fullName evidence="5">AAA family ATPase</fullName>
    </submittedName>
</protein>
<evidence type="ECO:0000313" key="6">
    <source>
        <dbReference type="Proteomes" id="UP000298616"/>
    </source>
</evidence>
<feature type="domain" description="AAA+ ATPase" evidence="4">
    <location>
        <begin position="255"/>
        <end position="387"/>
    </location>
</feature>
<evidence type="ECO:0000256" key="2">
    <source>
        <dbReference type="ARBA" id="ARBA00022741"/>
    </source>
</evidence>
<proteinExistence type="inferred from homology"/>
<dbReference type="CDD" id="cd19481">
    <property type="entry name" value="RecA-like_protease"/>
    <property type="match status" value="1"/>
</dbReference>
<dbReference type="Pfam" id="PF00004">
    <property type="entry name" value="AAA"/>
    <property type="match status" value="1"/>
</dbReference>
<evidence type="ECO:0000256" key="3">
    <source>
        <dbReference type="ARBA" id="ARBA00022840"/>
    </source>
</evidence>
<dbReference type="PANTHER" id="PTHR23073">
    <property type="entry name" value="26S PROTEASOME REGULATORY SUBUNIT"/>
    <property type="match status" value="1"/>
</dbReference>
<dbReference type="InterPro" id="IPR003959">
    <property type="entry name" value="ATPase_AAA_core"/>
</dbReference>
<dbReference type="InterPro" id="IPR050221">
    <property type="entry name" value="26S_Proteasome_ATPase"/>
</dbReference>
<dbReference type="InterPro" id="IPR003593">
    <property type="entry name" value="AAA+_ATPase"/>
</dbReference>
<dbReference type="EMBL" id="CP028923">
    <property type="protein sequence ID" value="QCK14820.1"/>
    <property type="molecule type" value="Genomic_DNA"/>
</dbReference>
<reference evidence="5 6" key="1">
    <citation type="submission" date="2018-04" db="EMBL/GenBank/DDBJ databases">
        <title>Complete genome uncultured novel isolate.</title>
        <authorList>
            <person name="Merlino G."/>
        </authorList>
    </citation>
    <scope>NUCLEOTIDE SEQUENCE [LARGE SCALE GENOMIC DNA]</scope>
    <source>
        <strain evidence="6">R1DC9</strain>
    </source>
</reference>
<dbReference type="OrthoDB" id="7438987at2"/>
<organism evidence="5 6">
    <name type="scientific">Mangrovivirga cuniculi</name>
    <dbReference type="NCBI Taxonomy" id="2715131"/>
    <lineage>
        <taxon>Bacteria</taxon>
        <taxon>Pseudomonadati</taxon>
        <taxon>Bacteroidota</taxon>
        <taxon>Cytophagia</taxon>
        <taxon>Cytophagales</taxon>
        <taxon>Mangrovivirgaceae</taxon>
        <taxon>Mangrovivirga</taxon>
    </lineage>
</organism>
<dbReference type="InterPro" id="IPR027417">
    <property type="entry name" value="P-loop_NTPase"/>
</dbReference>
<dbReference type="SUPFAM" id="SSF52540">
    <property type="entry name" value="P-loop containing nucleoside triphosphate hydrolases"/>
    <property type="match status" value="1"/>
</dbReference>
<evidence type="ECO:0000256" key="1">
    <source>
        <dbReference type="ARBA" id="ARBA00006914"/>
    </source>
</evidence>
<accession>A0A4D7JMU5</accession>
<dbReference type="AlphaFoldDB" id="A0A4D7JMU5"/>
<keyword evidence="3" id="KW-0067">ATP-binding</keyword>
<dbReference type="RefSeq" id="WP_137090408.1">
    <property type="nucleotide sequence ID" value="NZ_CP028923.1"/>
</dbReference>
<keyword evidence="6" id="KW-1185">Reference proteome</keyword>
<dbReference type="Gene3D" id="3.40.50.300">
    <property type="entry name" value="P-loop containing nucleotide triphosphate hydrolases"/>
    <property type="match status" value="1"/>
</dbReference>
<dbReference type="GO" id="GO:0016887">
    <property type="term" value="F:ATP hydrolysis activity"/>
    <property type="evidence" value="ECO:0007669"/>
    <property type="project" value="InterPro"/>
</dbReference>
<name>A0A4D7JMU5_9BACT</name>
<sequence>MLDTLRKTSQGKQSINSAGKFENYEYLALNISAFSKVESWVKKVMHSRLSELKDNKSPREFKDLCEIPEIPENSSWHQLVDEFDTSIAELFMISVVFTSQFQPFSLLPLWSNEKLNYWAGGGKVKDQATISPTIRTILFLLAGFDGVKRALYLNQLIDSRLIKEQVLHVSRAETETFENGILRISDEHYCSLMTGKKPVIKVSADFPATLLTTNKTFSDLVLKDNTKEQLNSLINYVKYSNELYENADFTKKVKRGYVAMLYGPPGTGKTLTASVLGKELDTPVYAVDLSRVVSKYIGETEKNLEKIFDRLESKECILFFDEADALFGKRTEVKDAKDRYANQEVAYLLQRIEKFPGLVLLASNFNQNLDIAFRRRILTSIFIPPPGKEEREFLWKQSIPSGFKFEEGHGAQYLAETYQLTGANISNIIKLACLEAKSNSTNTLTLHVLSKYVKAEQAKERS</sequence>